<evidence type="ECO:0000313" key="3">
    <source>
        <dbReference type="Proteomes" id="UP000789901"/>
    </source>
</evidence>
<dbReference type="EMBL" id="CAJVQB010031442">
    <property type="protein sequence ID" value="CAG8816894.1"/>
    <property type="molecule type" value="Genomic_DNA"/>
</dbReference>
<organism evidence="2 3">
    <name type="scientific">Gigaspora margarita</name>
    <dbReference type="NCBI Taxonomy" id="4874"/>
    <lineage>
        <taxon>Eukaryota</taxon>
        <taxon>Fungi</taxon>
        <taxon>Fungi incertae sedis</taxon>
        <taxon>Mucoromycota</taxon>
        <taxon>Glomeromycotina</taxon>
        <taxon>Glomeromycetes</taxon>
        <taxon>Diversisporales</taxon>
        <taxon>Gigasporaceae</taxon>
        <taxon>Gigaspora</taxon>
    </lineage>
</organism>
<reference evidence="2 3" key="1">
    <citation type="submission" date="2021-06" db="EMBL/GenBank/DDBJ databases">
        <authorList>
            <person name="Kallberg Y."/>
            <person name="Tangrot J."/>
            <person name="Rosling A."/>
        </authorList>
    </citation>
    <scope>NUCLEOTIDE SEQUENCE [LARGE SCALE GENOMIC DNA]</scope>
    <source>
        <strain evidence="2 3">120-4 pot B 10/14</strain>
    </source>
</reference>
<keyword evidence="1" id="KW-0175">Coiled coil</keyword>
<name>A0ABN7W5L3_GIGMA</name>
<evidence type="ECO:0000256" key="1">
    <source>
        <dbReference type="SAM" id="Coils"/>
    </source>
</evidence>
<feature type="non-terminal residue" evidence="2">
    <location>
        <position position="223"/>
    </location>
</feature>
<accession>A0ABN7W5L3</accession>
<proteinExistence type="predicted"/>
<feature type="coiled-coil region" evidence="1">
    <location>
        <begin position="129"/>
        <end position="156"/>
    </location>
</feature>
<evidence type="ECO:0000313" key="2">
    <source>
        <dbReference type="EMBL" id="CAG8816894.1"/>
    </source>
</evidence>
<sequence length="223" mass="27015">MKKSWTIKQNLIIWLKYQPERKKLNKLKDYEGLKKGLKRLIEKNDKSLKNVLQTGKNNNKTRNAEVNYSLRILKNKLERNTMNQVNNDQIKKINYQKIVNDKMDAILKDIKKKENNRIMIEAFFKNKQQNELENFIRDSKKEIEKLEENTEIKRHTEKSIYNSQILELDKQIDYLYDDYMELKKIEMVLQEETGALYKETLEYKRAIMEEKQKYTLKKNEKNG</sequence>
<keyword evidence="3" id="KW-1185">Reference proteome</keyword>
<dbReference type="Proteomes" id="UP000789901">
    <property type="component" value="Unassembled WGS sequence"/>
</dbReference>
<gene>
    <name evidence="2" type="ORF">GMARGA_LOCUS26661</name>
</gene>
<protein>
    <submittedName>
        <fullName evidence="2">40086_t:CDS:1</fullName>
    </submittedName>
</protein>
<comment type="caution">
    <text evidence="2">The sequence shown here is derived from an EMBL/GenBank/DDBJ whole genome shotgun (WGS) entry which is preliminary data.</text>
</comment>